<name>A0A1B2JE75_PICPA</name>
<dbReference type="PANTHER" id="PTHR14021">
    <property type="entry name" value="IRON-SULFUR CLUSTER CO-CHAPERONE PROTEIN HSCB"/>
    <property type="match status" value="1"/>
</dbReference>
<dbReference type="InterPro" id="IPR036869">
    <property type="entry name" value="J_dom_sf"/>
</dbReference>
<dbReference type="GO" id="GO:0001671">
    <property type="term" value="F:ATPase activator activity"/>
    <property type="evidence" value="ECO:0007669"/>
    <property type="project" value="InterPro"/>
</dbReference>
<dbReference type="SMART" id="SM00271">
    <property type="entry name" value="DnaJ"/>
    <property type="match status" value="1"/>
</dbReference>
<dbReference type="Gene3D" id="1.20.1280.20">
    <property type="entry name" value="HscB, C-terminal domain"/>
    <property type="match status" value="1"/>
</dbReference>
<dbReference type="Proteomes" id="UP000094565">
    <property type="component" value="Chromosome 2"/>
</dbReference>
<evidence type="ECO:0000256" key="2">
    <source>
        <dbReference type="ARBA" id="ARBA00023186"/>
    </source>
</evidence>
<keyword evidence="5" id="KW-1185">Reference proteome</keyword>
<dbReference type="Pfam" id="PF07743">
    <property type="entry name" value="HSCB_C"/>
    <property type="match status" value="1"/>
</dbReference>
<reference evidence="4 5" key="1">
    <citation type="submission" date="2016-02" db="EMBL/GenBank/DDBJ databases">
        <title>Comparative genomic and transcriptomic foundation for Pichia pastoris.</title>
        <authorList>
            <person name="Love K.R."/>
            <person name="Shah K.A."/>
            <person name="Whittaker C.A."/>
            <person name="Wu J."/>
            <person name="Bartlett M.C."/>
            <person name="Ma D."/>
            <person name="Leeson R.L."/>
            <person name="Priest M."/>
            <person name="Young S.K."/>
            <person name="Love J.C."/>
        </authorList>
    </citation>
    <scope>NUCLEOTIDE SEQUENCE [LARGE SCALE GENOMIC DNA]</scope>
    <source>
        <strain evidence="4 5">ATCC 28485</strain>
    </source>
</reference>
<dbReference type="SUPFAM" id="SSF46565">
    <property type="entry name" value="Chaperone J-domain"/>
    <property type="match status" value="1"/>
</dbReference>
<dbReference type="InterPro" id="IPR001623">
    <property type="entry name" value="DnaJ_domain"/>
</dbReference>
<proteinExistence type="inferred from homology"/>
<dbReference type="InterPro" id="IPR004640">
    <property type="entry name" value="HscB"/>
</dbReference>
<dbReference type="AlphaFoldDB" id="A0A1B2JE75"/>
<accession>A0A1B2JE75</accession>
<sequence length="215" mass="24671">MFRGLKSIPRLTSSTHIRLFSQKTVLLEAAKVNYYKIFHNTFPNGPPPAGSFDVDQRQLRKEFRNLQGQYHPDILNSGDEKVQLDDAEYSSVLNHAYATLKSPLTRAQYILKLNANIDITTDEASKDYQFKDKALLLDILEIHEELENVSDDSELAALKISNDERIQDSISKLGQLFKDEDYENAAMESIKLKYWFNIDNAIKECEEGKPVIMTH</sequence>
<dbReference type="InterPro" id="IPR036386">
    <property type="entry name" value="HscB_C_sf"/>
</dbReference>
<dbReference type="Pfam" id="PF00226">
    <property type="entry name" value="DnaJ"/>
    <property type="match status" value="1"/>
</dbReference>
<dbReference type="InterPro" id="IPR009073">
    <property type="entry name" value="HscB_oligo_C"/>
</dbReference>
<evidence type="ECO:0000256" key="1">
    <source>
        <dbReference type="ARBA" id="ARBA00010476"/>
    </source>
</evidence>
<dbReference type="EMBL" id="CP014585">
    <property type="protein sequence ID" value="ANZ76135.1"/>
    <property type="molecule type" value="Genomic_DNA"/>
</dbReference>
<gene>
    <name evidence="4" type="ORF">ATY40_BA7502936</name>
</gene>
<dbReference type="PANTHER" id="PTHR14021:SF15">
    <property type="entry name" value="IRON-SULFUR CLUSTER CO-CHAPERONE PROTEIN HSCB"/>
    <property type="match status" value="1"/>
</dbReference>
<evidence type="ECO:0000313" key="4">
    <source>
        <dbReference type="EMBL" id="ANZ76135.1"/>
    </source>
</evidence>
<protein>
    <submittedName>
        <fullName evidence="4">BA75_02936T0</fullName>
    </submittedName>
</protein>
<dbReference type="NCBIfam" id="TIGR00714">
    <property type="entry name" value="hscB"/>
    <property type="match status" value="1"/>
</dbReference>
<dbReference type="SUPFAM" id="SSF47144">
    <property type="entry name" value="HSC20 (HSCB), C-terminal oligomerisation domain"/>
    <property type="match status" value="1"/>
</dbReference>
<dbReference type="OrthoDB" id="448954at2759"/>
<feature type="domain" description="J" evidence="3">
    <location>
        <begin position="33"/>
        <end position="113"/>
    </location>
</feature>
<organism evidence="4 5">
    <name type="scientific">Komagataella pastoris</name>
    <name type="common">Yeast</name>
    <name type="synonym">Pichia pastoris</name>
    <dbReference type="NCBI Taxonomy" id="4922"/>
    <lineage>
        <taxon>Eukaryota</taxon>
        <taxon>Fungi</taxon>
        <taxon>Dikarya</taxon>
        <taxon>Ascomycota</taxon>
        <taxon>Saccharomycotina</taxon>
        <taxon>Pichiomycetes</taxon>
        <taxon>Pichiales</taxon>
        <taxon>Pichiaceae</taxon>
        <taxon>Komagataella</taxon>
    </lineage>
</organism>
<dbReference type="Gene3D" id="1.10.287.110">
    <property type="entry name" value="DnaJ domain"/>
    <property type="match status" value="1"/>
</dbReference>
<dbReference type="GO" id="GO:0005739">
    <property type="term" value="C:mitochondrion"/>
    <property type="evidence" value="ECO:0007669"/>
    <property type="project" value="TreeGrafter"/>
</dbReference>
<comment type="similarity">
    <text evidence="1">Belongs to the HscB family.</text>
</comment>
<evidence type="ECO:0000313" key="5">
    <source>
        <dbReference type="Proteomes" id="UP000094565"/>
    </source>
</evidence>
<dbReference type="GO" id="GO:0044571">
    <property type="term" value="P:[2Fe-2S] cluster assembly"/>
    <property type="evidence" value="ECO:0007669"/>
    <property type="project" value="InterPro"/>
</dbReference>
<keyword evidence="2" id="KW-0143">Chaperone</keyword>
<dbReference type="GO" id="GO:0051259">
    <property type="term" value="P:protein complex oligomerization"/>
    <property type="evidence" value="ECO:0007669"/>
    <property type="project" value="InterPro"/>
</dbReference>
<evidence type="ECO:0000259" key="3">
    <source>
        <dbReference type="PROSITE" id="PS50076"/>
    </source>
</evidence>
<dbReference type="GO" id="GO:0051087">
    <property type="term" value="F:protein-folding chaperone binding"/>
    <property type="evidence" value="ECO:0007669"/>
    <property type="project" value="InterPro"/>
</dbReference>
<dbReference type="PROSITE" id="PS50076">
    <property type="entry name" value="DNAJ_2"/>
    <property type="match status" value="1"/>
</dbReference>